<evidence type="ECO:0000259" key="6">
    <source>
        <dbReference type="PROSITE" id="PS50009"/>
    </source>
</evidence>
<dbReference type="PANTHER" id="PTHR23113:SF363">
    <property type="entry name" value="PROTEIN SON OF SEVENLESS"/>
    <property type="match status" value="1"/>
</dbReference>
<feature type="transmembrane region" description="Helical" evidence="4">
    <location>
        <begin position="1296"/>
        <end position="1315"/>
    </location>
</feature>
<dbReference type="SMART" id="SM00325">
    <property type="entry name" value="RhoGEF"/>
    <property type="match status" value="1"/>
</dbReference>
<dbReference type="InterPro" id="IPR008937">
    <property type="entry name" value="Ras-like_GEF"/>
</dbReference>
<feature type="transmembrane region" description="Helical" evidence="4">
    <location>
        <begin position="1399"/>
        <end position="1421"/>
    </location>
</feature>
<feature type="region of interest" description="Disordered" evidence="3">
    <location>
        <begin position="989"/>
        <end position="1018"/>
    </location>
</feature>
<dbReference type="EMBL" id="LR899662">
    <property type="protein sequence ID" value="CAD7241530.1"/>
    <property type="molecule type" value="Genomic_DNA"/>
</dbReference>
<keyword evidence="4" id="KW-1133">Transmembrane helix</keyword>
<feature type="domain" description="DH" evidence="7">
    <location>
        <begin position="91"/>
        <end position="278"/>
    </location>
</feature>
<dbReference type="PROSITE" id="PS50010">
    <property type="entry name" value="DH_2"/>
    <property type="match status" value="1"/>
</dbReference>
<dbReference type="Pfam" id="PF00621">
    <property type="entry name" value="RhoGEF"/>
    <property type="match status" value="1"/>
</dbReference>
<dbReference type="PROSITE" id="PS50003">
    <property type="entry name" value="PH_DOMAIN"/>
    <property type="match status" value="1"/>
</dbReference>
<dbReference type="Gene3D" id="1.20.870.10">
    <property type="entry name" value="Son of sevenless (SoS) protein Chain: S domain 1"/>
    <property type="match status" value="1"/>
</dbReference>
<protein>
    <recommendedName>
        <fullName evidence="11">Son of sevenless</fullName>
    </recommendedName>
</protein>
<dbReference type="GO" id="GO:0005886">
    <property type="term" value="C:plasma membrane"/>
    <property type="evidence" value="ECO:0007669"/>
    <property type="project" value="TreeGrafter"/>
</dbReference>
<evidence type="ECO:0000259" key="8">
    <source>
        <dbReference type="PROSITE" id="PS50212"/>
    </source>
</evidence>
<dbReference type="Pfam" id="PF22697">
    <property type="entry name" value="SOS1_NGEF_PH"/>
    <property type="match status" value="1"/>
</dbReference>
<dbReference type="InterPro" id="IPR019804">
    <property type="entry name" value="Ras_G-nucl-exch_fac_CS"/>
</dbReference>
<evidence type="ECO:0000259" key="5">
    <source>
        <dbReference type="PROSITE" id="PS50003"/>
    </source>
</evidence>
<dbReference type="GO" id="GO:0007265">
    <property type="term" value="P:Ras protein signal transduction"/>
    <property type="evidence" value="ECO:0007669"/>
    <property type="project" value="TreeGrafter"/>
</dbReference>
<dbReference type="PANTHER" id="PTHR23113">
    <property type="entry name" value="GUANINE NUCLEOTIDE EXCHANGE FACTOR"/>
    <property type="match status" value="1"/>
</dbReference>
<dbReference type="InterPro" id="IPR001895">
    <property type="entry name" value="RASGEF_cat_dom"/>
</dbReference>
<dbReference type="InterPro" id="IPR001849">
    <property type="entry name" value="PH_domain"/>
</dbReference>
<dbReference type="InterPro" id="IPR000651">
    <property type="entry name" value="Ras-like_Gua-exchang_fac_N"/>
</dbReference>
<dbReference type="InterPro" id="IPR035899">
    <property type="entry name" value="DBL_dom_sf"/>
</dbReference>
<accession>A0A7R8X059</accession>
<dbReference type="OrthoDB" id="546434at2759"/>
<dbReference type="Gene3D" id="3.40.50.2000">
    <property type="entry name" value="Glycogen Phosphorylase B"/>
    <property type="match status" value="1"/>
</dbReference>
<evidence type="ECO:0000313" key="9">
    <source>
        <dbReference type="EMBL" id="CAD7241530.1"/>
    </source>
</evidence>
<dbReference type="CDD" id="cd06224">
    <property type="entry name" value="REM"/>
    <property type="match status" value="1"/>
</dbReference>
<reference evidence="9" key="1">
    <citation type="submission" date="2020-11" db="EMBL/GenBank/DDBJ databases">
        <authorList>
            <person name="Tran Van P."/>
        </authorList>
    </citation>
    <scope>NUCLEOTIDE SEQUENCE</scope>
</reference>
<dbReference type="GO" id="GO:0005085">
    <property type="term" value="F:guanyl-nucleotide exchange factor activity"/>
    <property type="evidence" value="ECO:0007669"/>
    <property type="project" value="UniProtKB-KW"/>
</dbReference>
<evidence type="ECO:0000256" key="2">
    <source>
        <dbReference type="PROSITE-ProRule" id="PRU00168"/>
    </source>
</evidence>
<dbReference type="EMBL" id="CAJPEV010000145">
    <property type="protein sequence ID" value="CAG0881346.1"/>
    <property type="molecule type" value="Genomic_DNA"/>
</dbReference>
<feature type="domain" description="N-terminal Ras-GEF" evidence="8">
    <location>
        <begin position="580"/>
        <end position="713"/>
    </location>
</feature>
<evidence type="ECO:0000256" key="3">
    <source>
        <dbReference type="SAM" id="MobiDB-lite"/>
    </source>
</evidence>
<keyword evidence="10" id="KW-1185">Reference proteome</keyword>
<feature type="domain" description="PH" evidence="5">
    <location>
        <begin position="327"/>
        <end position="435"/>
    </location>
</feature>
<keyword evidence="4" id="KW-0472">Membrane</keyword>
<name>A0A7R8X059_9CRUS</name>
<dbReference type="Proteomes" id="UP000677054">
    <property type="component" value="Unassembled WGS sequence"/>
</dbReference>
<dbReference type="GO" id="GO:0006488">
    <property type="term" value="P:dolichol-linked oligosaccharide biosynthetic process"/>
    <property type="evidence" value="ECO:0007669"/>
    <property type="project" value="InterPro"/>
</dbReference>
<dbReference type="SUPFAM" id="SSF48366">
    <property type="entry name" value="Ras GEF"/>
    <property type="match status" value="1"/>
</dbReference>
<gene>
    <name evidence="9" type="ORF">DSTB1V02_LOCUS1518</name>
</gene>
<dbReference type="InterPro" id="IPR036964">
    <property type="entry name" value="RASGEF_cat_dom_sf"/>
</dbReference>
<feature type="transmembrane region" description="Helical" evidence="4">
    <location>
        <begin position="1504"/>
        <end position="1524"/>
    </location>
</feature>
<dbReference type="SMART" id="SM00233">
    <property type="entry name" value="PH"/>
    <property type="match status" value="1"/>
</dbReference>
<feature type="region of interest" description="Disordered" evidence="3">
    <location>
        <begin position="1074"/>
        <end position="1203"/>
    </location>
</feature>
<dbReference type="Gene3D" id="1.10.20.10">
    <property type="entry name" value="Histone, subunit A"/>
    <property type="match status" value="1"/>
</dbReference>
<dbReference type="Pfam" id="PF08660">
    <property type="entry name" value="Alg14"/>
    <property type="match status" value="1"/>
</dbReference>
<dbReference type="CDD" id="cd01261">
    <property type="entry name" value="PH_SOS"/>
    <property type="match status" value="1"/>
</dbReference>
<dbReference type="SUPFAM" id="SSF48065">
    <property type="entry name" value="DBL homology domain (DH-domain)"/>
    <property type="match status" value="1"/>
</dbReference>
<evidence type="ECO:0000259" key="7">
    <source>
        <dbReference type="PROSITE" id="PS50010"/>
    </source>
</evidence>
<dbReference type="SUPFAM" id="SSF47113">
    <property type="entry name" value="Histone-fold"/>
    <property type="match status" value="1"/>
</dbReference>
<dbReference type="PROSITE" id="PS50212">
    <property type="entry name" value="RASGEF_NTER"/>
    <property type="match status" value="1"/>
</dbReference>
<organism evidence="9">
    <name type="scientific">Darwinula stevensoni</name>
    <dbReference type="NCBI Taxonomy" id="69355"/>
    <lineage>
        <taxon>Eukaryota</taxon>
        <taxon>Metazoa</taxon>
        <taxon>Ecdysozoa</taxon>
        <taxon>Arthropoda</taxon>
        <taxon>Crustacea</taxon>
        <taxon>Oligostraca</taxon>
        <taxon>Ostracoda</taxon>
        <taxon>Podocopa</taxon>
        <taxon>Podocopida</taxon>
        <taxon>Darwinulocopina</taxon>
        <taxon>Darwinuloidea</taxon>
        <taxon>Darwinulidae</taxon>
        <taxon>Darwinula</taxon>
    </lineage>
</organism>
<proteinExistence type="predicted"/>
<sequence>MKPELLGYKVDYQVSVYIVAVLEYLAADILKLVGNYVKIIHRSEISPEDIEVAMYADKVLMDLFHPEGGGLTSPSGGLPLPEERALEEAKSYDQVVKDLIAREKMYLRELHLATKVFREQITSLNPFPESVDRIFSNVDDVVEVTQTLLASLEDAVEMSEDSHPLTIGACFEDLAEAEEFDVYDKYIRDILSPKCREELDKLLSRPDVNTSLLSGGHGFREAVRYVLPKLLLSPVFHLLLYFDYLKACLRLATVEDDRLSLEQVMCLLNPLKVEVERVAPSLSWSLGDKALYSYGRTSRQEIYKKMADLQRMVDGWDNKDIGQCCNEFIGEGSLGKVVPGKRATERYVFLFDGLVVLCKSNARRGSVSVTGGPAHELRIKEKFFIRKVEIRDREDCDEVKNGFEIAPRFQPHTILFAKNPDEKNAWMAALVMLNIRRSKAAVVVVVVVAVTPTARAYDAKPFWVIGQAYKAAPFQAIILYFNSKSPGVVVVVTPAREAYNNTAEQQEGVKSELRNKRAVEPAEQLDARNAALSMLDRTLDSLLSDMEAQHPLPLPDPSVYRFSEEDGPHNLILEETRRSPVPLIKGATLIKLVERVTYHLYADPTLVRTFLTTFRTFTTPQQLLDLLIERFQIPEPRQVTTRREIAKRFRREYLQPVQFRVLNVIRQWVDRHFYDFEQDPELLAKLQGFLSSIQGKAMRKWQDSICKIIYRRLDGWDDQREITLDRSPPPIEWHLSVYEEEYNLLTLHPIELARQLTLLEFELYRAVKPSELVGHVWTKKNKDLASPNLLRMIRHTDNITRWLQKSIVEMENLEERVAVVTRVLEIMMVLQDLNNFNGVIEVSSAMDSAAIHRLQFTRQNVPVKYLKALEDARELSKDHFKKYQDRLRSINPPCVPFFGLYLTNIVHIEDGNPDKLATPQGEPELINFNKRRRVAEITGEIQQYQNQPYCLSPEPKIRYFLENLRPFEGLEDKEIQDYLYSKSLEIEPRNVDRPPRYPRKWPTLPLKSPGIKPRHLPGKTAAPYPLSLTSSISDRLSLFSTTSISRLHSLAGDDSISSHGTMSDMTDMGTMTTSPSVITPPTPSTPLTPPLDTSIFAPVLIGHPEFGGPSSPGGMSTGSSVQSPRGDRDDDTPPPLPPRRRGNEAPPLPPRGVNRLTTPPPLDTHSQVPLPPRRTSASTPPLFNGMSPGTPTGSSTPRHGPLSYGPIDGVSHFIYPPPVPPRGPELPPKTVYVVARTDAHSKEKVLEAERGHSGQWSMEILPRSREVAQSYLTSIFTTLVAIFWSIPLVWRHRPDLVLVNGPGTCIPICFVVWLLRVLRIKRCMIVFVESVCRVQTLSLSGKILEYFADDILVQWPELLGVCPRASFLGRLVGHCILFSTGHWNEEDGKFLASWASQFYCVWSIFVGILLFGFSCVQVFRFAKFLHFGQDSSFLSAFLDVVLNVLLSALMFSVALTITMGFQTWCSYMILRFQACQYATLNPIITDVDTSGFFMQVGTAQFGAWMAWACCVGLSVASILKLWTYHQRENMRLSMAKSRQRLCKAGLEDAADVDIIQA</sequence>
<feature type="transmembrane region" description="Helical" evidence="4">
    <location>
        <begin position="1433"/>
        <end position="1457"/>
    </location>
</feature>
<dbReference type="Pfam" id="PF00618">
    <property type="entry name" value="RasGEF_N"/>
    <property type="match status" value="1"/>
</dbReference>
<dbReference type="SMART" id="SM00147">
    <property type="entry name" value="RasGEF"/>
    <property type="match status" value="1"/>
</dbReference>
<dbReference type="Gene3D" id="2.30.29.30">
    <property type="entry name" value="Pleckstrin-homology domain (PH domain)/Phosphotyrosine-binding domain (PTB)"/>
    <property type="match status" value="1"/>
</dbReference>
<dbReference type="InterPro" id="IPR055251">
    <property type="entry name" value="SOS1_NGEF_PH"/>
</dbReference>
<keyword evidence="1 2" id="KW-0344">Guanine-nucleotide releasing factor</keyword>
<feature type="transmembrane region" description="Helical" evidence="4">
    <location>
        <begin position="1271"/>
        <end position="1290"/>
    </location>
</feature>
<evidence type="ECO:0000256" key="1">
    <source>
        <dbReference type="ARBA" id="ARBA00022658"/>
    </source>
</evidence>
<feature type="compositionally biased region" description="Pro residues" evidence="3">
    <location>
        <begin position="1078"/>
        <end position="1089"/>
    </location>
</feature>
<dbReference type="InterPro" id="IPR009072">
    <property type="entry name" value="Histone-fold"/>
</dbReference>
<keyword evidence="4" id="KW-0812">Transmembrane</keyword>
<feature type="compositionally biased region" description="Polar residues" evidence="3">
    <location>
        <begin position="1175"/>
        <end position="1197"/>
    </location>
</feature>
<dbReference type="CDD" id="cd22915">
    <property type="entry name" value="HFD_SOS1_rpt2"/>
    <property type="match status" value="1"/>
</dbReference>
<dbReference type="Gene3D" id="1.10.840.10">
    <property type="entry name" value="Ras guanine-nucleotide exchange factors catalytic domain"/>
    <property type="match status" value="1"/>
</dbReference>
<evidence type="ECO:0000313" key="10">
    <source>
        <dbReference type="Proteomes" id="UP000677054"/>
    </source>
</evidence>
<feature type="domain" description="Ras-GEF" evidence="6">
    <location>
        <begin position="748"/>
        <end position="989"/>
    </location>
</feature>
<dbReference type="InterPro" id="IPR000219">
    <property type="entry name" value="DH_dom"/>
</dbReference>
<evidence type="ECO:0008006" key="11">
    <source>
        <dbReference type="Google" id="ProtNLM"/>
    </source>
</evidence>
<dbReference type="PROSITE" id="PS00720">
    <property type="entry name" value="RASGEF"/>
    <property type="match status" value="1"/>
</dbReference>
<dbReference type="SUPFAM" id="SSF50729">
    <property type="entry name" value="PH domain-like"/>
    <property type="match status" value="1"/>
</dbReference>
<dbReference type="InterPro" id="IPR013969">
    <property type="entry name" value="Oligosacch_biosynth_Alg14"/>
</dbReference>
<dbReference type="InterPro" id="IPR011993">
    <property type="entry name" value="PH-like_dom_sf"/>
</dbReference>
<dbReference type="Pfam" id="PF00617">
    <property type="entry name" value="RasGEF"/>
    <property type="match status" value="1"/>
</dbReference>
<dbReference type="Gene3D" id="1.20.900.10">
    <property type="entry name" value="Dbl homology (DH) domain"/>
    <property type="match status" value="1"/>
</dbReference>
<dbReference type="PROSITE" id="PS50009">
    <property type="entry name" value="RASGEF_CAT"/>
    <property type="match status" value="1"/>
</dbReference>
<dbReference type="CDD" id="cd00155">
    <property type="entry name" value="RasGEF"/>
    <property type="match status" value="1"/>
</dbReference>
<dbReference type="SMART" id="SM00229">
    <property type="entry name" value="RasGEFN"/>
    <property type="match status" value="1"/>
</dbReference>
<dbReference type="GO" id="GO:0046982">
    <property type="term" value="F:protein heterodimerization activity"/>
    <property type="evidence" value="ECO:0007669"/>
    <property type="project" value="InterPro"/>
</dbReference>
<evidence type="ECO:0000256" key="4">
    <source>
        <dbReference type="SAM" id="Phobius"/>
    </source>
</evidence>
<feature type="compositionally biased region" description="Low complexity" evidence="3">
    <location>
        <begin position="1107"/>
        <end position="1120"/>
    </location>
</feature>
<dbReference type="InterPro" id="IPR023578">
    <property type="entry name" value="Ras_GEF_dom_sf"/>
</dbReference>